<dbReference type="EMBL" id="LFRF01000005">
    <property type="protein sequence ID" value="KND92855.1"/>
    <property type="molecule type" value="Genomic_DNA"/>
</dbReference>
<comment type="caution">
    <text evidence="2">The sequence shown here is derived from an EMBL/GenBank/DDBJ whole genome shotgun (WGS) entry which is preliminary data.</text>
</comment>
<protein>
    <recommendedName>
        <fullName evidence="1">Nucleoside phosphorylase domain-containing protein</fullName>
    </recommendedName>
</protein>
<dbReference type="SUPFAM" id="SSF53167">
    <property type="entry name" value="Purine and uridine phosphorylases"/>
    <property type="match status" value="1"/>
</dbReference>
<evidence type="ECO:0000313" key="2">
    <source>
        <dbReference type="EMBL" id="KND92855.1"/>
    </source>
</evidence>
<dbReference type="InterPro" id="IPR053137">
    <property type="entry name" value="NLR-like"/>
</dbReference>
<dbReference type="GO" id="GO:0009116">
    <property type="term" value="P:nucleoside metabolic process"/>
    <property type="evidence" value="ECO:0007669"/>
    <property type="project" value="InterPro"/>
</dbReference>
<dbReference type="GO" id="GO:0003824">
    <property type="term" value="F:catalytic activity"/>
    <property type="evidence" value="ECO:0007669"/>
    <property type="project" value="InterPro"/>
</dbReference>
<reference evidence="2 3" key="1">
    <citation type="journal article" date="2015" name="BMC Genomics">
        <title>The genome of the truffle-parasite Tolypocladium ophioglossoides and the evolution of antifungal peptaibiotics.</title>
        <authorList>
            <person name="Quandt C.A."/>
            <person name="Bushley K.E."/>
            <person name="Spatafora J.W."/>
        </authorList>
    </citation>
    <scope>NUCLEOTIDE SEQUENCE [LARGE SCALE GENOMIC DNA]</scope>
    <source>
        <strain evidence="2 3">CBS 100239</strain>
    </source>
</reference>
<evidence type="ECO:0000259" key="1">
    <source>
        <dbReference type="Pfam" id="PF01048"/>
    </source>
</evidence>
<dbReference type="PANTHER" id="PTHR46082:SF6">
    <property type="entry name" value="AAA+ ATPASE DOMAIN-CONTAINING PROTEIN-RELATED"/>
    <property type="match status" value="1"/>
</dbReference>
<dbReference type="InterPro" id="IPR035994">
    <property type="entry name" value="Nucleoside_phosphorylase_sf"/>
</dbReference>
<dbReference type="PANTHER" id="PTHR46082">
    <property type="entry name" value="ATP/GTP-BINDING PROTEIN-RELATED"/>
    <property type="match status" value="1"/>
</dbReference>
<accession>A0A0L0NGI3</accession>
<organism evidence="2 3">
    <name type="scientific">Tolypocladium ophioglossoides (strain CBS 100239)</name>
    <name type="common">Snaketongue truffleclub</name>
    <name type="synonym">Elaphocordyceps ophioglossoides</name>
    <dbReference type="NCBI Taxonomy" id="1163406"/>
    <lineage>
        <taxon>Eukaryota</taxon>
        <taxon>Fungi</taxon>
        <taxon>Dikarya</taxon>
        <taxon>Ascomycota</taxon>
        <taxon>Pezizomycotina</taxon>
        <taxon>Sordariomycetes</taxon>
        <taxon>Hypocreomycetidae</taxon>
        <taxon>Hypocreales</taxon>
        <taxon>Ophiocordycipitaceae</taxon>
        <taxon>Tolypocladium</taxon>
    </lineage>
</organism>
<dbReference type="AlphaFoldDB" id="A0A0L0NGI3"/>
<sequence>MSSRPARREDFEIAIICALPLEFDAASFLLEEAWEEYANKFGDTNYYTHGRIGKRSVVLVLLPGIGKAHAAAEAAALRTSYSGLQLALITGICGAVPHPTHSSEILLGDVVISDFIIQYDLRRQYLDMFRRKNSVPDSLGRFSKDIRSTLQGCRADRGREQLEERTAAFLQ</sequence>
<feature type="domain" description="Nucleoside phosphorylase" evidence="1">
    <location>
        <begin position="12"/>
        <end position="152"/>
    </location>
</feature>
<dbReference type="Proteomes" id="UP000036947">
    <property type="component" value="Unassembled WGS sequence"/>
</dbReference>
<evidence type="ECO:0000313" key="3">
    <source>
        <dbReference type="Proteomes" id="UP000036947"/>
    </source>
</evidence>
<keyword evidence="3" id="KW-1185">Reference proteome</keyword>
<dbReference type="Pfam" id="PF01048">
    <property type="entry name" value="PNP_UDP_1"/>
    <property type="match status" value="1"/>
</dbReference>
<gene>
    <name evidence="2" type="ORF">TOPH_02898</name>
</gene>
<dbReference type="Gene3D" id="3.40.50.1580">
    <property type="entry name" value="Nucleoside phosphorylase domain"/>
    <property type="match status" value="1"/>
</dbReference>
<dbReference type="OrthoDB" id="4925214at2759"/>
<dbReference type="STRING" id="1163406.A0A0L0NGI3"/>
<dbReference type="InterPro" id="IPR000845">
    <property type="entry name" value="Nucleoside_phosphorylase_d"/>
</dbReference>
<proteinExistence type="predicted"/>
<name>A0A0L0NGI3_TOLOC</name>